<dbReference type="Proteomes" id="UP000315082">
    <property type="component" value="Chromosome"/>
</dbReference>
<name>A0A518JTX1_9BACT</name>
<sequence length="42" mass="4570">MNDLFVAMAYTTGTGCSTLRADDVAARFAILGETRADEFLVR</sequence>
<accession>A0A518JTX1</accession>
<reference evidence="1 2" key="1">
    <citation type="submission" date="2019-02" db="EMBL/GenBank/DDBJ databases">
        <title>Deep-cultivation of Planctomycetes and their phenomic and genomic characterization uncovers novel biology.</title>
        <authorList>
            <person name="Wiegand S."/>
            <person name="Jogler M."/>
            <person name="Boedeker C."/>
            <person name="Pinto D."/>
            <person name="Vollmers J."/>
            <person name="Rivas-Marin E."/>
            <person name="Kohn T."/>
            <person name="Peeters S.H."/>
            <person name="Heuer A."/>
            <person name="Rast P."/>
            <person name="Oberbeckmann S."/>
            <person name="Bunk B."/>
            <person name="Jeske O."/>
            <person name="Meyerdierks A."/>
            <person name="Storesund J.E."/>
            <person name="Kallscheuer N."/>
            <person name="Luecker S."/>
            <person name="Lage O.M."/>
            <person name="Pohl T."/>
            <person name="Merkel B.J."/>
            <person name="Hornburger P."/>
            <person name="Mueller R.-W."/>
            <person name="Bruemmer F."/>
            <person name="Labrenz M."/>
            <person name="Spormann A.M."/>
            <person name="Op den Camp H."/>
            <person name="Overmann J."/>
            <person name="Amann R."/>
            <person name="Jetten M.S.M."/>
            <person name="Mascher T."/>
            <person name="Medema M.H."/>
            <person name="Devos D.P."/>
            <person name="Kaster A.-K."/>
            <person name="Ovreas L."/>
            <person name="Rohde M."/>
            <person name="Galperin M.Y."/>
            <person name="Jogler C."/>
        </authorList>
    </citation>
    <scope>NUCLEOTIDE SEQUENCE [LARGE SCALE GENOMIC DNA]</scope>
    <source>
        <strain evidence="1 2">Poly24</strain>
    </source>
</reference>
<protein>
    <submittedName>
        <fullName evidence="1">Uncharacterized protein</fullName>
    </submittedName>
</protein>
<organism evidence="1 2">
    <name type="scientific">Rosistilla carotiformis</name>
    <dbReference type="NCBI Taxonomy" id="2528017"/>
    <lineage>
        <taxon>Bacteria</taxon>
        <taxon>Pseudomonadati</taxon>
        <taxon>Planctomycetota</taxon>
        <taxon>Planctomycetia</taxon>
        <taxon>Pirellulales</taxon>
        <taxon>Pirellulaceae</taxon>
        <taxon>Rosistilla</taxon>
    </lineage>
</organism>
<dbReference type="EMBL" id="CP036348">
    <property type="protein sequence ID" value="QDV68993.1"/>
    <property type="molecule type" value="Genomic_DNA"/>
</dbReference>
<evidence type="ECO:0000313" key="2">
    <source>
        <dbReference type="Proteomes" id="UP000315082"/>
    </source>
</evidence>
<dbReference type="KEGG" id="rcf:Poly24_27060"/>
<keyword evidence="2" id="KW-1185">Reference proteome</keyword>
<evidence type="ECO:0000313" key="1">
    <source>
        <dbReference type="EMBL" id="QDV68993.1"/>
    </source>
</evidence>
<gene>
    <name evidence="1" type="ORF">Poly24_27060</name>
</gene>
<dbReference type="AlphaFoldDB" id="A0A518JTX1"/>
<proteinExistence type="predicted"/>